<protein>
    <submittedName>
        <fullName evidence="2">Pimeloyl-ACP methyl ester carboxylesterase</fullName>
    </submittedName>
</protein>
<dbReference type="SUPFAM" id="SSF53474">
    <property type="entry name" value="alpha/beta-Hydrolases"/>
    <property type="match status" value="1"/>
</dbReference>
<proteinExistence type="predicted"/>
<dbReference type="InterPro" id="IPR029058">
    <property type="entry name" value="AB_hydrolase_fold"/>
</dbReference>
<sequence length="374" mass="41312">MDYAAPFDPAKPTVLVIADGQQFYVRTGAMKELRESTFGDAVNVVGIITRGTTPAFIDATLSSDGKPDWPKAWKVFNSGEWVRDIESVRRALVGEQGRVYLYGRSGGAYLVHQYLSQHSDHVERVFTQSAVNPYLNAELGISLDTFWSDLGRQDTTLQEQLQSALKAHPEERIGILMTLQRQHFFVSADKIAAARADLIHALAAGNMGAYRTARKDYQVDDMAAMYASKDIIPQDVRVLELIAPSGAFDHLGDGGLYPLAETQAFEIKPLLDMLHAGKVSLPPFDFAALHRCPADVFVLAGRYDEAVDYRTEIALASAYPHHFLFIADDNHVFSALTANGASMSLISTFFAQGAQSQAFANAVRDSQLYRWVEK</sequence>
<evidence type="ECO:0000313" key="3">
    <source>
        <dbReference type="Proteomes" id="UP000538666"/>
    </source>
</evidence>
<dbReference type="AlphaFoldDB" id="A0A841JZH2"/>
<comment type="caution">
    <text evidence="2">The sequence shown here is derived from an EMBL/GenBank/DDBJ whole genome shotgun (WGS) entry which is preliminary data.</text>
</comment>
<gene>
    <name evidence="2" type="ORF">HNQ77_002313</name>
</gene>
<dbReference type="EMBL" id="JACHEK010000004">
    <property type="protein sequence ID" value="MBB6144361.1"/>
    <property type="molecule type" value="Genomic_DNA"/>
</dbReference>
<feature type="domain" description="AB hydrolase-1" evidence="1">
    <location>
        <begin position="75"/>
        <end position="330"/>
    </location>
</feature>
<dbReference type="Gene3D" id="3.40.50.1820">
    <property type="entry name" value="alpha/beta hydrolase"/>
    <property type="match status" value="1"/>
</dbReference>
<dbReference type="InterPro" id="IPR000073">
    <property type="entry name" value="AB_hydrolase_1"/>
</dbReference>
<name>A0A841JZH2_9BACT</name>
<accession>A0A841JZH2</accession>
<dbReference type="Pfam" id="PF00561">
    <property type="entry name" value="Abhydrolase_1"/>
    <property type="match status" value="1"/>
</dbReference>
<organism evidence="2 3">
    <name type="scientific">Silvibacterium bohemicum</name>
    <dbReference type="NCBI Taxonomy" id="1577686"/>
    <lineage>
        <taxon>Bacteria</taxon>
        <taxon>Pseudomonadati</taxon>
        <taxon>Acidobacteriota</taxon>
        <taxon>Terriglobia</taxon>
        <taxon>Terriglobales</taxon>
        <taxon>Acidobacteriaceae</taxon>
        <taxon>Silvibacterium</taxon>
    </lineage>
</organism>
<reference evidence="2 3" key="1">
    <citation type="submission" date="2020-08" db="EMBL/GenBank/DDBJ databases">
        <title>Genomic Encyclopedia of Type Strains, Phase IV (KMG-IV): sequencing the most valuable type-strain genomes for metagenomic binning, comparative biology and taxonomic classification.</title>
        <authorList>
            <person name="Goeker M."/>
        </authorList>
    </citation>
    <scope>NUCLEOTIDE SEQUENCE [LARGE SCALE GENOMIC DNA]</scope>
    <source>
        <strain evidence="2 3">DSM 103733</strain>
    </source>
</reference>
<keyword evidence="3" id="KW-1185">Reference proteome</keyword>
<evidence type="ECO:0000313" key="2">
    <source>
        <dbReference type="EMBL" id="MBB6144361.1"/>
    </source>
</evidence>
<dbReference type="OrthoDB" id="816071at2"/>
<dbReference type="Proteomes" id="UP000538666">
    <property type="component" value="Unassembled WGS sequence"/>
</dbReference>
<evidence type="ECO:0000259" key="1">
    <source>
        <dbReference type="Pfam" id="PF00561"/>
    </source>
</evidence>